<feature type="compositionally biased region" description="Basic residues" evidence="1">
    <location>
        <begin position="196"/>
        <end position="211"/>
    </location>
</feature>
<protein>
    <submittedName>
        <fullName evidence="2">Uncharacterized protein</fullName>
    </submittedName>
</protein>
<dbReference type="EMBL" id="RQTK01000112">
    <property type="protein sequence ID" value="RUS87412.1"/>
    <property type="molecule type" value="Genomic_DNA"/>
</dbReference>
<dbReference type="Proteomes" id="UP000271974">
    <property type="component" value="Unassembled WGS sequence"/>
</dbReference>
<reference evidence="2 3" key="1">
    <citation type="submission" date="2019-01" db="EMBL/GenBank/DDBJ databases">
        <title>A draft genome assembly of the solar-powered sea slug Elysia chlorotica.</title>
        <authorList>
            <person name="Cai H."/>
            <person name="Li Q."/>
            <person name="Fang X."/>
            <person name="Li J."/>
            <person name="Curtis N.E."/>
            <person name="Altenburger A."/>
            <person name="Shibata T."/>
            <person name="Feng M."/>
            <person name="Maeda T."/>
            <person name="Schwartz J.A."/>
            <person name="Shigenobu S."/>
            <person name="Lundholm N."/>
            <person name="Nishiyama T."/>
            <person name="Yang H."/>
            <person name="Hasebe M."/>
            <person name="Li S."/>
            <person name="Pierce S.K."/>
            <person name="Wang J."/>
        </authorList>
    </citation>
    <scope>NUCLEOTIDE SEQUENCE [LARGE SCALE GENOMIC DNA]</scope>
    <source>
        <strain evidence="2">EC2010</strain>
        <tissue evidence="2">Whole organism of an adult</tissue>
    </source>
</reference>
<name>A0A433U0U5_ELYCH</name>
<evidence type="ECO:0000313" key="3">
    <source>
        <dbReference type="Proteomes" id="UP000271974"/>
    </source>
</evidence>
<evidence type="ECO:0000256" key="1">
    <source>
        <dbReference type="SAM" id="MobiDB-lite"/>
    </source>
</evidence>
<gene>
    <name evidence="2" type="ORF">EGW08_004866</name>
</gene>
<accession>A0A433U0U5</accession>
<feature type="compositionally biased region" description="Polar residues" evidence="1">
    <location>
        <begin position="172"/>
        <end position="181"/>
    </location>
</feature>
<proteinExistence type="predicted"/>
<dbReference type="AlphaFoldDB" id="A0A433U0U5"/>
<evidence type="ECO:0000313" key="2">
    <source>
        <dbReference type="EMBL" id="RUS87412.1"/>
    </source>
</evidence>
<comment type="caution">
    <text evidence="2">The sequence shown here is derived from an EMBL/GenBank/DDBJ whole genome shotgun (WGS) entry which is preliminary data.</text>
</comment>
<sequence>MLQNIVLHPSKSLNKVLDSSGVRRQDILEVRPTRTRVTFAARPTDRTKAVADRTKNGPKRSHFGAFQTALSLLTNKTVSMTPDRLAPPSSAPLPRPGGIRNTARTSTPGYIAPATIPPHIPGPRSGGPTWASRVSSRVPSPDHPAHSIRPEGQNNSPPLPSHPGVSRPANARRSQQPNHTARANRPPLLPDPPLSRHLHPTPHVHPGHAKMTRASSYRLPRPAHRPPPVSAPRAPTETNRISHPSPPSST</sequence>
<keyword evidence="3" id="KW-1185">Reference proteome</keyword>
<organism evidence="2 3">
    <name type="scientific">Elysia chlorotica</name>
    <name type="common">Eastern emerald elysia</name>
    <name type="synonym">Sea slug</name>
    <dbReference type="NCBI Taxonomy" id="188477"/>
    <lineage>
        <taxon>Eukaryota</taxon>
        <taxon>Metazoa</taxon>
        <taxon>Spiralia</taxon>
        <taxon>Lophotrochozoa</taxon>
        <taxon>Mollusca</taxon>
        <taxon>Gastropoda</taxon>
        <taxon>Heterobranchia</taxon>
        <taxon>Euthyneura</taxon>
        <taxon>Panpulmonata</taxon>
        <taxon>Sacoglossa</taxon>
        <taxon>Placobranchoidea</taxon>
        <taxon>Plakobranchidae</taxon>
        <taxon>Elysia</taxon>
    </lineage>
</organism>
<feature type="region of interest" description="Disordered" evidence="1">
    <location>
        <begin position="79"/>
        <end position="250"/>
    </location>
</feature>